<keyword evidence="4 8" id="KW-0808">Transferase</keyword>
<keyword evidence="3" id="KW-0597">Phosphoprotein</keyword>
<dbReference type="InterPro" id="IPR050091">
    <property type="entry name" value="PKS_NRPS_Biosynth_Enz"/>
</dbReference>
<dbReference type="PROSITE" id="PS00606">
    <property type="entry name" value="KS3_1"/>
    <property type="match status" value="1"/>
</dbReference>
<dbReference type="Proteomes" id="UP000254230">
    <property type="component" value="Unassembled WGS sequence"/>
</dbReference>
<dbReference type="SUPFAM" id="SSF53901">
    <property type="entry name" value="Thiolase-like"/>
    <property type="match status" value="1"/>
</dbReference>
<dbReference type="PROSITE" id="PS50075">
    <property type="entry name" value="CARRIER"/>
    <property type="match status" value="2"/>
</dbReference>
<dbReference type="Pfam" id="PF02801">
    <property type="entry name" value="Ketoacyl-synt_C"/>
    <property type="match status" value="1"/>
</dbReference>
<dbReference type="InterPro" id="IPR020806">
    <property type="entry name" value="PKS_PP-bd"/>
</dbReference>
<dbReference type="SMART" id="SM00823">
    <property type="entry name" value="PKS_PP"/>
    <property type="match status" value="2"/>
</dbReference>
<accession>A0A378KT31</accession>
<dbReference type="SMART" id="SM00825">
    <property type="entry name" value="PKS_KS"/>
    <property type="match status" value="1"/>
</dbReference>
<sequence length="1346" mass="150875">MTSTIECSDIYLQVQCGPKELEAGSFDVKTTCQLFEAQVARVPNQTALIYKDRLLSYNALNELTNQLARTIRSQYKKVTQTELTPDTLIPICLKRSADFVIGILAILKAGGAYVPINPEYPDTRISYILSDIQSKLMLTDTHLFDKFQAYDEHLFLMNLEPHFNESKENLHVPLNPNNLAYVIYTSGSSGNPKGVLAKHITLISQTVCASYFSADETDTVAFFSDVSFDSTTTEIWGALLSGASLFIPDNFFDLLSNPELFKTTVKEKKLTVILLTRALFDLLFTLDETVFSEVRMMMVGGEALTKHIMLKLSQSPYKPSLLINAYGPTENSTFCTTYTIEEDFSLLNSVPIGRPYSNRVGFVLDKHLQLLPIGVTGELYVGGTSLSNGYLNHPEMTQDKFIPNLYFNESGCNYPLIYKTNDLVKWLQGGNLEYIGRNDFMVKLRGYRIELGEIETRLVEYPEIQHSVVLLQQNDNFSYLAGYYVSSQKLDEHLIREHLSLTLPDYMIPSVFVHLHTLPVTTNGKLDRKALPKPILTEAISPNNKPVKSQSVAQTIYDIWSRTLNIQNFSEEQSFFDLGGNSLAAMMVRKELEDAFSVTINIVEIFQYTTLSLLSGRIVELLKASGGMNKFKCSTENMFSDPEPNINESIAIVGMACRVPGAKDAESFWNLIKTAGTNIRDFTQDELQEHGISDTLIASTSYVKRGAIFDDSFHFDADFFGYSVKDAEIMDPQHRQFLECAWEALEHSGNIPDHFDGDISVFATQGRNTYFMDHVYNQAVSDPNLFQAILGNEKDFLSTRVSFKLNLTGPSITLQSACSSSLVAIQMACENLKTKGCDMALAGGVSLFYNYGYPYQEQLIESPDGYCRAFDARAKGTVITSGVGVVVLKRLSDAIAQKDTIYAVIKGGAINNDGSSKMAFTAPSVTGQSAVIEKALKNAEVTPDTITYIESHGTGTMLGDPIEWTALHQVYQKYSNKNDYCTIGSVKTNIGHTDSAAGVFGLIKTSLALNNKILPATLNFETLNPEIASFNQLFRVSNKTMEWDCEGLRRAAISSFGLGGTNAHMILEEYSESLEQNFEPGYFLIPFSAKTRESLYAMATKFKKYLDGCSAMNLPNVAYTAQCGRAEFKYRGYFLVSAISKSEDIRFISSYLNDDEYWDVAYLFFGFGELLIRLLSSIEKFFDKHSYDQAELNQFVEVVELLYLQMAGMLWTQELPIIWEKFNKQAHSSQKTSIPTYCFTRKYYCLPKINASKVAPSIQTSEIKESQSLEKQLKDMWSKALGVAAAELHESSNFLELGGDSLSYIDLFNYIKRAFSAKFHLEELTQYNEFGSMIQYINSRVAEHGI</sequence>
<evidence type="ECO:0000256" key="4">
    <source>
        <dbReference type="ARBA" id="ARBA00022679"/>
    </source>
</evidence>
<dbReference type="PROSITE" id="PS00455">
    <property type="entry name" value="AMP_BINDING"/>
    <property type="match status" value="1"/>
</dbReference>
<reference evidence="7 9" key="1">
    <citation type="submission" date="2015-11" db="EMBL/GenBank/DDBJ databases">
        <title>Genomic analysis of 38 Legionella species identifies large and diverse effector repertoires.</title>
        <authorList>
            <person name="Burstein D."/>
            <person name="Amaro F."/>
            <person name="Zusman T."/>
            <person name="Lifshitz Z."/>
            <person name="Cohen O."/>
            <person name="Gilbert J.A."/>
            <person name="Pupko T."/>
            <person name="Shuman H.A."/>
            <person name="Segal G."/>
        </authorList>
    </citation>
    <scope>NUCLEOTIDE SEQUENCE [LARGE SCALE GENOMIC DNA]</scope>
    <source>
        <strain evidence="7 9">ATCC 49507</strain>
    </source>
</reference>
<evidence type="ECO:0000313" key="9">
    <source>
        <dbReference type="Proteomes" id="UP000054639"/>
    </source>
</evidence>
<dbReference type="Pfam" id="PF16197">
    <property type="entry name" value="KAsynt_C_assoc"/>
    <property type="match status" value="1"/>
</dbReference>
<dbReference type="InterPro" id="IPR018201">
    <property type="entry name" value="Ketoacyl_synth_AS"/>
</dbReference>
<evidence type="ECO:0000313" key="7">
    <source>
        <dbReference type="EMBL" id="KTD43673.1"/>
    </source>
</evidence>
<dbReference type="Pfam" id="PF00109">
    <property type="entry name" value="ketoacyl-synt"/>
    <property type="match status" value="1"/>
</dbReference>
<dbReference type="InterPro" id="IPR020845">
    <property type="entry name" value="AMP-binding_CS"/>
</dbReference>
<dbReference type="Pfam" id="PF00501">
    <property type="entry name" value="AMP-binding"/>
    <property type="match status" value="1"/>
</dbReference>
<evidence type="ECO:0000313" key="10">
    <source>
        <dbReference type="Proteomes" id="UP000254230"/>
    </source>
</evidence>
<dbReference type="Gene3D" id="1.10.1200.10">
    <property type="entry name" value="ACP-like"/>
    <property type="match status" value="2"/>
</dbReference>
<dbReference type="FunFam" id="3.40.50.980:FF:000001">
    <property type="entry name" value="Non-ribosomal peptide synthetase"/>
    <property type="match status" value="1"/>
</dbReference>
<keyword evidence="2" id="KW-0596">Phosphopantetheine</keyword>
<feature type="domain" description="Ketosynthase family 3 (KS3)" evidence="6">
    <location>
        <begin position="647"/>
        <end position="1069"/>
    </location>
</feature>
<dbReference type="PROSITE" id="PS52004">
    <property type="entry name" value="KS3_2"/>
    <property type="match status" value="1"/>
</dbReference>
<name>A0A378KT31_9GAMM</name>
<dbReference type="EMBL" id="LNYR01000046">
    <property type="protein sequence ID" value="KTD43673.1"/>
    <property type="molecule type" value="Genomic_DNA"/>
</dbReference>
<dbReference type="Gene3D" id="3.40.47.10">
    <property type="match status" value="1"/>
</dbReference>
<dbReference type="NCBIfam" id="TIGR01733">
    <property type="entry name" value="AA-adenyl-dom"/>
    <property type="match status" value="1"/>
</dbReference>
<keyword evidence="8" id="KW-0012">Acyltransferase</keyword>
<dbReference type="RefSeq" id="WP_058475152.1">
    <property type="nucleotide sequence ID" value="NZ_CAAAIL010000003.1"/>
</dbReference>
<dbReference type="CDD" id="cd00833">
    <property type="entry name" value="PKS"/>
    <property type="match status" value="1"/>
</dbReference>
<dbReference type="InterPro" id="IPR032821">
    <property type="entry name" value="PKS_assoc"/>
</dbReference>
<dbReference type="InterPro" id="IPR014030">
    <property type="entry name" value="Ketoacyl_synth_N"/>
</dbReference>
<dbReference type="InterPro" id="IPR009081">
    <property type="entry name" value="PP-bd_ACP"/>
</dbReference>
<evidence type="ECO:0000259" key="6">
    <source>
        <dbReference type="PROSITE" id="PS52004"/>
    </source>
</evidence>
<evidence type="ECO:0000256" key="1">
    <source>
        <dbReference type="ARBA" id="ARBA00005194"/>
    </source>
</evidence>
<feature type="domain" description="Carrier" evidence="5">
    <location>
        <begin position="547"/>
        <end position="622"/>
    </location>
</feature>
<feature type="domain" description="Carrier" evidence="5">
    <location>
        <begin position="1264"/>
        <end position="1341"/>
    </location>
</feature>
<dbReference type="Gene3D" id="3.40.50.980">
    <property type="match status" value="2"/>
</dbReference>
<dbReference type="EMBL" id="UGOW01000001">
    <property type="protein sequence ID" value="STY17339.1"/>
    <property type="molecule type" value="Genomic_DNA"/>
</dbReference>
<dbReference type="UniPathway" id="UPA00094"/>
<dbReference type="PROSITE" id="PS00012">
    <property type="entry name" value="PHOSPHOPANTETHEINE"/>
    <property type="match status" value="1"/>
</dbReference>
<dbReference type="InterPro" id="IPR010071">
    <property type="entry name" value="AA_adenyl_dom"/>
</dbReference>
<dbReference type="PANTHER" id="PTHR43775">
    <property type="entry name" value="FATTY ACID SYNTHASE"/>
    <property type="match status" value="1"/>
</dbReference>
<dbReference type="InterPro" id="IPR016039">
    <property type="entry name" value="Thiolase-like"/>
</dbReference>
<dbReference type="STRING" id="45072.Lqua_3027"/>
<dbReference type="GO" id="GO:0004315">
    <property type="term" value="F:3-oxoacyl-[acyl-carrier-protein] synthase activity"/>
    <property type="evidence" value="ECO:0007669"/>
    <property type="project" value="InterPro"/>
</dbReference>
<dbReference type="Gene3D" id="2.30.38.10">
    <property type="entry name" value="Luciferase, Domain 3"/>
    <property type="match status" value="1"/>
</dbReference>
<dbReference type="InterPro" id="IPR014031">
    <property type="entry name" value="Ketoacyl_synth_C"/>
</dbReference>
<evidence type="ECO:0000256" key="2">
    <source>
        <dbReference type="ARBA" id="ARBA00022450"/>
    </source>
</evidence>
<dbReference type="GO" id="GO:0004312">
    <property type="term" value="F:fatty acid synthase activity"/>
    <property type="evidence" value="ECO:0007669"/>
    <property type="project" value="TreeGrafter"/>
</dbReference>
<dbReference type="InterPro" id="IPR036736">
    <property type="entry name" value="ACP-like_sf"/>
</dbReference>
<dbReference type="EC" id="2.3.1.-" evidence="8"/>
<keyword evidence="9" id="KW-1185">Reference proteome</keyword>
<evidence type="ECO:0000256" key="3">
    <source>
        <dbReference type="ARBA" id="ARBA00022553"/>
    </source>
</evidence>
<gene>
    <name evidence="8" type="primary">pksN</name>
    <name evidence="7" type="ORF">Lqua_3027</name>
    <name evidence="8" type="ORF">NCTC12376_01136</name>
</gene>
<proteinExistence type="predicted"/>
<comment type="pathway">
    <text evidence="1">Lipid metabolism; fatty acid biosynthesis.</text>
</comment>
<dbReference type="Gene3D" id="3.30.300.30">
    <property type="match status" value="1"/>
</dbReference>
<evidence type="ECO:0000259" key="5">
    <source>
        <dbReference type="PROSITE" id="PS50075"/>
    </source>
</evidence>
<dbReference type="SUPFAM" id="SSF47336">
    <property type="entry name" value="ACP-like"/>
    <property type="match status" value="2"/>
</dbReference>
<dbReference type="GO" id="GO:0006633">
    <property type="term" value="P:fatty acid biosynthetic process"/>
    <property type="evidence" value="ECO:0007669"/>
    <property type="project" value="UniProtKB-UniPathway"/>
</dbReference>
<dbReference type="CDD" id="cd05930">
    <property type="entry name" value="A_NRPS"/>
    <property type="match status" value="1"/>
</dbReference>
<dbReference type="InterPro" id="IPR000873">
    <property type="entry name" value="AMP-dep_synth/lig_dom"/>
</dbReference>
<organism evidence="8 10">
    <name type="scientific">Legionella quateirensis</name>
    <dbReference type="NCBI Taxonomy" id="45072"/>
    <lineage>
        <taxon>Bacteria</taxon>
        <taxon>Pseudomonadati</taxon>
        <taxon>Pseudomonadota</taxon>
        <taxon>Gammaproteobacteria</taxon>
        <taxon>Legionellales</taxon>
        <taxon>Legionellaceae</taxon>
        <taxon>Legionella</taxon>
    </lineage>
</organism>
<dbReference type="GO" id="GO:0031177">
    <property type="term" value="F:phosphopantetheine binding"/>
    <property type="evidence" value="ECO:0007669"/>
    <property type="project" value="InterPro"/>
</dbReference>
<dbReference type="InterPro" id="IPR045851">
    <property type="entry name" value="AMP-bd_C_sf"/>
</dbReference>
<dbReference type="Pfam" id="PF00550">
    <property type="entry name" value="PP-binding"/>
    <property type="match status" value="2"/>
</dbReference>
<dbReference type="InterPro" id="IPR020841">
    <property type="entry name" value="PKS_Beta-ketoAc_synthase_dom"/>
</dbReference>
<dbReference type="Gene3D" id="1.10.1240.100">
    <property type="match status" value="1"/>
</dbReference>
<reference evidence="8 10" key="2">
    <citation type="submission" date="2018-06" db="EMBL/GenBank/DDBJ databases">
        <authorList>
            <consortium name="Pathogen Informatics"/>
            <person name="Doyle S."/>
        </authorList>
    </citation>
    <scope>NUCLEOTIDE SEQUENCE [LARGE SCALE GENOMIC DNA]</scope>
    <source>
        <strain evidence="8 10">NCTC12376</strain>
    </source>
</reference>
<evidence type="ECO:0000313" key="8">
    <source>
        <dbReference type="EMBL" id="STY17339.1"/>
    </source>
</evidence>
<dbReference type="InterPro" id="IPR006162">
    <property type="entry name" value="Ppantetheine_attach_site"/>
</dbReference>
<dbReference type="OrthoDB" id="9778690at2"/>
<dbReference type="SUPFAM" id="SSF56801">
    <property type="entry name" value="Acetyl-CoA synthetase-like"/>
    <property type="match status" value="1"/>
</dbReference>
<dbReference type="PANTHER" id="PTHR43775:SF37">
    <property type="entry name" value="SI:DKEY-61P9.11"/>
    <property type="match status" value="1"/>
</dbReference>
<dbReference type="Proteomes" id="UP000054639">
    <property type="component" value="Unassembled WGS sequence"/>
</dbReference>
<protein>
    <submittedName>
        <fullName evidence="8">Polyketide synthase</fullName>
        <ecNumber evidence="8">2.3.1.-</ecNumber>
    </submittedName>
</protein>